<proteinExistence type="predicted"/>
<reference evidence="3" key="1">
    <citation type="journal article" date="2014" name="Int. J. Syst. Evol. Microbiol.">
        <title>Complete genome sequence of Corynebacterium casei LMG S-19264T (=DSM 44701T), isolated from a smear-ripened cheese.</title>
        <authorList>
            <consortium name="US DOE Joint Genome Institute (JGI-PGF)"/>
            <person name="Walter F."/>
            <person name="Albersmeier A."/>
            <person name="Kalinowski J."/>
            <person name="Ruckert C."/>
        </authorList>
    </citation>
    <scope>NUCLEOTIDE SEQUENCE</scope>
    <source>
        <strain evidence="3">CGMCC 4.7430</strain>
    </source>
</reference>
<comment type="caution">
    <text evidence="3">The sequence shown here is derived from an EMBL/GenBank/DDBJ whole genome shotgun (WGS) entry which is preliminary data.</text>
</comment>
<name>A0A918EA06_9ACTN</name>
<sequence>MVEGFMDPEQPDPDQTIMVPRNGMPQQQPAPPAPHAGSLDPAHTQRLPYTPDMLPDVPVYEAKQPRSGWWWLIVVGGIALLVAALAVGVVLWSSGNSDAATGAAATFTPG</sequence>
<gene>
    <name evidence="3" type="ORF">GCM10012278_87600</name>
</gene>
<keyword evidence="2" id="KW-0812">Transmembrane</keyword>
<evidence type="ECO:0000313" key="3">
    <source>
        <dbReference type="EMBL" id="GGP17795.1"/>
    </source>
</evidence>
<reference evidence="3" key="2">
    <citation type="submission" date="2020-09" db="EMBL/GenBank/DDBJ databases">
        <authorList>
            <person name="Sun Q."/>
            <person name="Zhou Y."/>
        </authorList>
    </citation>
    <scope>NUCLEOTIDE SEQUENCE</scope>
    <source>
        <strain evidence="3">CGMCC 4.7430</strain>
    </source>
</reference>
<keyword evidence="4" id="KW-1185">Reference proteome</keyword>
<evidence type="ECO:0000256" key="2">
    <source>
        <dbReference type="SAM" id="Phobius"/>
    </source>
</evidence>
<keyword evidence="2" id="KW-1133">Transmembrane helix</keyword>
<evidence type="ECO:0000313" key="4">
    <source>
        <dbReference type="Proteomes" id="UP000660745"/>
    </source>
</evidence>
<dbReference type="Proteomes" id="UP000660745">
    <property type="component" value="Unassembled WGS sequence"/>
</dbReference>
<dbReference type="EMBL" id="BMNK01000026">
    <property type="protein sequence ID" value="GGP17795.1"/>
    <property type="molecule type" value="Genomic_DNA"/>
</dbReference>
<protein>
    <submittedName>
        <fullName evidence="3">Uncharacterized protein</fullName>
    </submittedName>
</protein>
<feature type="region of interest" description="Disordered" evidence="1">
    <location>
        <begin position="1"/>
        <end position="50"/>
    </location>
</feature>
<keyword evidence="2" id="KW-0472">Membrane</keyword>
<organism evidence="3 4">
    <name type="scientific">Nonomuraea glycinis</name>
    <dbReference type="NCBI Taxonomy" id="2047744"/>
    <lineage>
        <taxon>Bacteria</taxon>
        <taxon>Bacillati</taxon>
        <taxon>Actinomycetota</taxon>
        <taxon>Actinomycetes</taxon>
        <taxon>Streptosporangiales</taxon>
        <taxon>Streptosporangiaceae</taxon>
        <taxon>Nonomuraea</taxon>
    </lineage>
</organism>
<dbReference type="AlphaFoldDB" id="A0A918EA06"/>
<evidence type="ECO:0000256" key="1">
    <source>
        <dbReference type="SAM" id="MobiDB-lite"/>
    </source>
</evidence>
<feature type="transmembrane region" description="Helical" evidence="2">
    <location>
        <begin position="69"/>
        <end position="92"/>
    </location>
</feature>
<accession>A0A918EA06</accession>